<dbReference type="PROSITE" id="PS00428">
    <property type="entry name" value="FTSW_RODA_SPOVE"/>
    <property type="match status" value="1"/>
</dbReference>
<dbReference type="HAMAP" id="MF_02079">
    <property type="entry name" value="PGT_RodA"/>
    <property type="match status" value="1"/>
</dbReference>
<comment type="similarity">
    <text evidence="12">Belongs to the SEDS family. MrdB/RodA subfamily.</text>
</comment>
<accession>A0A2N3G7J0</accession>
<feature type="transmembrane region" description="Helical" evidence="12">
    <location>
        <begin position="67"/>
        <end position="85"/>
    </location>
</feature>
<comment type="catalytic activity">
    <reaction evidence="11 12">
        <text>[GlcNAc-(1-&gt;4)-Mur2Ac(oyl-L-Ala-gamma-D-Glu-L-Lys-D-Ala-D-Ala)](n)-di-trans,octa-cis-undecaprenyl diphosphate + beta-D-GlcNAc-(1-&gt;4)-Mur2Ac(oyl-L-Ala-gamma-D-Glu-L-Lys-D-Ala-D-Ala)-di-trans,octa-cis-undecaprenyl diphosphate = [GlcNAc-(1-&gt;4)-Mur2Ac(oyl-L-Ala-gamma-D-Glu-L-Lys-D-Ala-D-Ala)](n+1)-di-trans,octa-cis-undecaprenyl diphosphate + di-trans,octa-cis-undecaprenyl diphosphate + H(+)</text>
        <dbReference type="Rhea" id="RHEA:23708"/>
        <dbReference type="Rhea" id="RHEA-COMP:9602"/>
        <dbReference type="Rhea" id="RHEA-COMP:9603"/>
        <dbReference type="ChEBI" id="CHEBI:15378"/>
        <dbReference type="ChEBI" id="CHEBI:58405"/>
        <dbReference type="ChEBI" id="CHEBI:60033"/>
        <dbReference type="ChEBI" id="CHEBI:78435"/>
        <dbReference type="EC" id="2.4.99.28"/>
    </reaction>
</comment>
<comment type="function">
    <text evidence="12">Peptidoglycan polymerase that is essential for cell wall elongation.</text>
</comment>
<proteinExistence type="inferred from homology"/>
<dbReference type="EMBL" id="PHEX01000008">
    <property type="protein sequence ID" value="PKQ28685.1"/>
    <property type="molecule type" value="Genomic_DNA"/>
</dbReference>
<feature type="transmembrane region" description="Helical" evidence="12">
    <location>
        <begin position="324"/>
        <end position="346"/>
    </location>
</feature>
<reference evidence="13 14" key="1">
    <citation type="journal article" date="2017" name="ISME J.">
        <title>Potential for microbial H2 and metal transformations associated with novel bacteria and archaea in deep terrestrial subsurface sediments.</title>
        <authorList>
            <person name="Hernsdorf A.W."/>
            <person name="Amano Y."/>
            <person name="Miyakawa K."/>
            <person name="Ise K."/>
            <person name="Suzuki Y."/>
            <person name="Anantharaman K."/>
            <person name="Probst A."/>
            <person name="Burstein D."/>
            <person name="Thomas B.C."/>
            <person name="Banfield J.F."/>
        </authorList>
    </citation>
    <scope>NUCLEOTIDE SEQUENCE [LARGE SCALE GENOMIC DNA]</scope>
    <source>
        <strain evidence="13">HGW-Actinobacteria-3</strain>
    </source>
</reference>
<dbReference type="Pfam" id="PF01098">
    <property type="entry name" value="FTSW_RODA_SPOVE"/>
    <property type="match status" value="1"/>
</dbReference>
<keyword evidence="4 12" id="KW-0808">Transferase</keyword>
<comment type="caution">
    <text evidence="13">The sequence shown here is derived from an EMBL/GenBank/DDBJ whole genome shotgun (WGS) entry which is preliminary data.</text>
</comment>
<dbReference type="GO" id="GO:0051301">
    <property type="term" value="P:cell division"/>
    <property type="evidence" value="ECO:0007669"/>
    <property type="project" value="InterPro"/>
</dbReference>
<evidence type="ECO:0000256" key="6">
    <source>
        <dbReference type="ARBA" id="ARBA00022960"/>
    </source>
</evidence>
<sequence length="388" mass="42484">MIGKSRTAEFSPGLVKSGVAREIAKRLPLRNIDKLLLFSALTLGAFGVLMVFSATRANEPSTYYLKRQLMFFILALVGMLLAASFDYRKVMPYSKILYVATLGLLIVVLAFPARGGSHRWISLSFFDFQPSEIAKVVVLLTLGTFLADRHMEICSNKEFLQALSISGGAMFFIFLEPNLGMTFMVFAITIGMLLVGGARWKQMMALAGGTVVAASAGMIFGLIKAYQMSRLLVFIKPNVDPLHAGYNLMQSKIAIGSGQLIGKGIFRGTQTRLEFIPEHHTDFIFSVVGEELGFIGSAILLILFAMLLWRALKIAITARDPFGTIVAIGIVVMFFFQILINVGMTMGIMPITGVPLPFMSYGGTSLIVNFTCIGLLLNIGMRRFPQGV</sequence>
<feature type="transmembrane region" description="Helical" evidence="12">
    <location>
        <begin position="358"/>
        <end position="379"/>
    </location>
</feature>
<keyword evidence="2 12" id="KW-1003">Cell membrane</keyword>
<dbReference type="AlphaFoldDB" id="A0A2N3G7J0"/>
<dbReference type="GO" id="GO:0009252">
    <property type="term" value="P:peptidoglycan biosynthetic process"/>
    <property type="evidence" value="ECO:0007669"/>
    <property type="project" value="UniProtKB-UniRule"/>
</dbReference>
<keyword evidence="10 12" id="KW-0961">Cell wall biogenesis/degradation</keyword>
<dbReference type="PANTHER" id="PTHR30474">
    <property type="entry name" value="CELL CYCLE PROTEIN"/>
    <property type="match status" value="1"/>
</dbReference>
<keyword evidence="3 12" id="KW-0328">Glycosyltransferase</keyword>
<dbReference type="GO" id="GO:0071555">
    <property type="term" value="P:cell wall organization"/>
    <property type="evidence" value="ECO:0007669"/>
    <property type="project" value="UniProtKB-KW"/>
</dbReference>
<keyword evidence="6 12" id="KW-0133">Cell shape</keyword>
<feature type="transmembrane region" description="Helical" evidence="12">
    <location>
        <begin position="181"/>
        <end position="198"/>
    </location>
</feature>
<dbReference type="PANTHER" id="PTHR30474:SF1">
    <property type="entry name" value="PEPTIDOGLYCAN GLYCOSYLTRANSFERASE MRDB"/>
    <property type="match status" value="1"/>
</dbReference>
<gene>
    <name evidence="12" type="primary">rodA</name>
    <name evidence="13" type="ORF">CVT63_01535</name>
</gene>
<dbReference type="InterPro" id="IPR001182">
    <property type="entry name" value="FtsW/RodA"/>
</dbReference>
<dbReference type="GO" id="GO:0015648">
    <property type="term" value="F:lipid-linked peptidoglycan transporter activity"/>
    <property type="evidence" value="ECO:0007669"/>
    <property type="project" value="TreeGrafter"/>
</dbReference>
<dbReference type="Proteomes" id="UP000233654">
    <property type="component" value="Unassembled WGS sequence"/>
</dbReference>
<feature type="transmembrane region" description="Helical" evidence="12">
    <location>
        <begin position="292"/>
        <end position="312"/>
    </location>
</feature>
<dbReference type="GO" id="GO:0008955">
    <property type="term" value="F:peptidoglycan glycosyltransferase activity"/>
    <property type="evidence" value="ECO:0007669"/>
    <property type="project" value="UniProtKB-UniRule"/>
</dbReference>
<dbReference type="UniPathway" id="UPA00219"/>
<dbReference type="InterPro" id="IPR018365">
    <property type="entry name" value="Cell_cycle_FtsW-rel_CS"/>
</dbReference>
<evidence type="ECO:0000256" key="2">
    <source>
        <dbReference type="ARBA" id="ARBA00022475"/>
    </source>
</evidence>
<keyword evidence="8 12" id="KW-1133">Transmembrane helix</keyword>
<dbReference type="GO" id="GO:0008360">
    <property type="term" value="P:regulation of cell shape"/>
    <property type="evidence" value="ECO:0007669"/>
    <property type="project" value="UniProtKB-KW"/>
</dbReference>
<evidence type="ECO:0000256" key="5">
    <source>
        <dbReference type="ARBA" id="ARBA00022692"/>
    </source>
</evidence>
<evidence type="ECO:0000256" key="8">
    <source>
        <dbReference type="ARBA" id="ARBA00022989"/>
    </source>
</evidence>
<name>A0A2N3G7J0_9ACTN</name>
<keyword evidence="9 12" id="KW-0472">Membrane</keyword>
<evidence type="ECO:0000256" key="3">
    <source>
        <dbReference type="ARBA" id="ARBA00022676"/>
    </source>
</evidence>
<organism evidence="13 14">
    <name type="scientific">Candidatus Anoxymicrobium japonicum</name>
    <dbReference type="NCBI Taxonomy" id="2013648"/>
    <lineage>
        <taxon>Bacteria</taxon>
        <taxon>Bacillati</taxon>
        <taxon>Actinomycetota</taxon>
        <taxon>Candidatus Geothermincolia</taxon>
        <taxon>Candidatus Geothermincolales</taxon>
        <taxon>Candidatus Anoxymicrobiaceae</taxon>
        <taxon>Candidatus Anoxymicrobium</taxon>
    </lineage>
</organism>
<protein>
    <recommendedName>
        <fullName evidence="12">Peptidoglycan glycosyltransferase RodA</fullName>
        <shortName evidence="12">PGT</shortName>
        <ecNumber evidence="12">2.4.99.28</ecNumber>
    </recommendedName>
    <alternativeName>
        <fullName evidence="12">Cell elongation protein RodA</fullName>
    </alternativeName>
    <alternativeName>
        <fullName evidence="12">Cell wall polymerase</fullName>
    </alternativeName>
    <alternativeName>
        <fullName evidence="12">Peptidoglycan polymerase</fullName>
        <shortName evidence="12">PG polymerase</shortName>
    </alternativeName>
</protein>
<evidence type="ECO:0000256" key="4">
    <source>
        <dbReference type="ARBA" id="ARBA00022679"/>
    </source>
</evidence>
<dbReference type="NCBIfam" id="TIGR02210">
    <property type="entry name" value="rodA_shape"/>
    <property type="match status" value="1"/>
</dbReference>
<dbReference type="GO" id="GO:0005886">
    <property type="term" value="C:plasma membrane"/>
    <property type="evidence" value="ECO:0007669"/>
    <property type="project" value="UniProtKB-SubCell"/>
</dbReference>
<dbReference type="EC" id="2.4.99.28" evidence="12"/>
<feature type="transmembrane region" description="Helical" evidence="12">
    <location>
        <begin position="35"/>
        <end position="55"/>
    </location>
</feature>
<evidence type="ECO:0000256" key="12">
    <source>
        <dbReference type="HAMAP-Rule" id="MF_02079"/>
    </source>
</evidence>
<comment type="pathway">
    <text evidence="12">Cell wall biogenesis; peptidoglycan biosynthesis.</text>
</comment>
<evidence type="ECO:0000256" key="7">
    <source>
        <dbReference type="ARBA" id="ARBA00022984"/>
    </source>
</evidence>
<dbReference type="InterPro" id="IPR011923">
    <property type="entry name" value="RodA/MrdB"/>
</dbReference>
<comment type="subcellular location">
    <subcellularLocation>
        <location evidence="12">Cell membrane</location>
        <topology evidence="12">Multi-pass membrane protein</topology>
    </subcellularLocation>
    <subcellularLocation>
        <location evidence="1">Membrane</location>
        <topology evidence="1">Multi-pass membrane protein</topology>
    </subcellularLocation>
</comment>
<dbReference type="GO" id="GO:0032153">
    <property type="term" value="C:cell division site"/>
    <property type="evidence" value="ECO:0007669"/>
    <property type="project" value="TreeGrafter"/>
</dbReference>
<evidence type="ECO:0000256" key="1">
    <source>
        <dbReference type="ARBA" id="ARBA00004141"/>
    </source>
</evidence>
<keyword evidence="7 12" id="KW-0573">Peptidoglycan synthesis</keyword>
<feature type="transmembrane region" description="Helical" evidence="12">
    <location>
        <begin position="205"/>
        <end position="223"/>
    </location>
</feature>
<keyword evidence="5 12" id="KW-0812">Transmembrane</keyword>
<evidence type="ECO:0000256" key="10">
    <source>
        <dbReference type="ARBA" id="ARBA00023316"/>
    </source>
</evidence>
<evidence type="ECO:0000256" key="9">
    <source>
        <dbReference type="ARBA" id="ARBA00023136"/>
    </source>
</evidence>
<feature type="transmembrane region" description="Helical" evidence="12">
    <location>
        <begin position="97"/>
        <end position="116"/>
    </location>
</feature>
<evidence type="ECO:0000256" key="11">
    <source>
        <dbReference type="ARBA" id="ARBA00049902"/>
    </source>
</evidence>
<evidence type="ECO:0000313" key="14">
    <source>
        <dbReference type="Proteomes" id="UP000233654"/>
    </source>
</evidence>
<evidence type="ECO:0000313" key="13">
    <source>
        <dbReference type="EMBL" id="PKQ28685.1"/>
    </source>
</evidence>